<organism evidence="3 4">
    <name type="scientific">Actinobacillus delphinicola</name>
    <dbReference type="NCBI Taxonomy" id="51161"/>
    <lineage>
        <taxon>Bacteria</taxon>
        <taxon>Pseudomonadati</taxon>
        <taxon>Pseudomonadota</taxon>
        <taxon>Gammaproteobacteria</taxon>
        <taxon>Pasteurellales</taxon>
        <taxon>Pasteurellaceae</taxon>
        <taxon>Actinobacillus</taxon>
    </lineage>
</organism>
<evidence type="ECO:0000259" key="2">
    <source>
        <dbReference type="PROSITE" id="PS51278"/>
    </source>
</evidence>
<dbReference type="PANTHER" id="PTHR42824:SF1">
    <property type="entry name" value="GLUTAMINE AMIDOTRANSFERASE YAFJ-RELATED"/>
    <property type="match status" value="1"/>
</dbReference>
<reference evidence="3 4" key="1">
    <citation type="submission" date="2018-12" db="EMBL/GenBank/DDBJ databases">
        <authorList>
            <consortium name="Pathogen Informatics"/>
        </authorList>
    </citation>
    <scope>NUCLEOTIDE SEQUENCE [LARGE SCALE GENOMIC DNA]</scope>
    <source>
        <strain evidence="3 4">NCTC12871</strain>
    </source>
</reference>
<dbReference type="SUPFAM" id="SSF56235">
    <property type="entry name" value="N-terminal nucleophile aminohydrolases (Ntn hydrolases)"/>
    <property type="match status" value="1"/>
</dbReference>
<keyword evidence="1 3" id="KW-0315">Glutamine amidotransferase</keyword>
<dbReference type="CDD" id="cd01908">
    <property type="entry name" value="YafJ"/>
    <property type="match status" value="1"/>
</dbReference>
<dbReference type="InterPro" id="IPR026869">
    <property type="entry name" value="EgtC-like"/>
</dbReference>
<dbReference type="OrthoDB" id="321954at2"/>
<name>A0A448TU79_9PAST</name>
<dbReference type="Gene3D" id="3.60.20.10">
    <property type="entry name" value="Glutamine Phosphoribosylpyrophosphate, subunit 1, domain 1"/>
    <property type="match status" value="1"/>
</dbReference>
<dbReference type="PANTHER" id="PTHR42824">
    <property type="entry name" value="GLUTAMINE AMIDOTRANSFERASE"/>
    <property type="match status" value="1"/>
</dbReference>
<dbReference type="AlphaFoldDB" id="A0A448TU79"/>
<sequence length="257" mass="29432">MCQLLGMNCNVPTDMNFSMDGFYLRAGQTDQHCDGCGVAFFQGKSVRIFRDNLSALTSPIAQSLRKYDLKTLNGIAHIRKATQGEINLENTHPFLRELWGENWVFAHNGNLTALPHLEENNIIFYEPIGTTDSEAAFCFMANQLKNKFKTKPTEKQLFESIKEISQTLQENGTFNFLLSNGEVMFAFCTTDLYYITRHAPFGEVLRVDDDAVIDFRPYTTERDKVTIIATRPLTKNENWVKMEKGELCLFKQGERIK</sequence>
<accession>A0A448TU79</accession>
<gene>
    <name evidence="3" type="ORF">NCTC12871_00926</name>
</gene>
<dbReference type="EMBL" id="LR134510">
    <property type="protein sequence ID" value="VEJ09465.1"/>
    <property type="molecule type" value="Genomic_DNA"/>
</dbReference>
<dbReference type="InterPro" id="IPR017932">
    <property type="entry name" value="GATase_2_dom"/>
</dbReference>
<dbReference type="GO" id="GO:0016740">
    <property type="term" value="F:transferase activity"/>
    <property type="evidence" value="ECO:0007669"/>
    <property type="project" value="UniProtKB-KW"/>
</dbReference>
<dbReference type="PROSITE" id="PS51278">
    <property type="entry name" value="GATASE_TYPE_2"/>
    <property type="match status" value="1"/>
</dbReference>
<evidence type="ECO:0000256" key="1">
    <source>
        <dbReference type="ARBA" id="ARBA00022962"/>
    </source>
</evidence>
<dbReference type="KEGG" id="adp:NCTC12871_00926"/>
<keyword evidence="3" id="KW-0808">Transferase</keyword>
<proteinExistence type="predicted"/>
<evidence type="ECO:0000313" key="4">
    <source>
        <dbReference type="Proteomes" id="UP000279799"/>
    </source>
</evidence>
<dbReference type="Proteomes" id="UP000279799">
    <property type="component" value="Chromosome"/>
</dbReference>
<evidence type="ECO:0000313" key="3">
    <source>
        <dbReference type="EMBL" id="VEJ09465.1"/>
    </source>
</evidence>
<dbReference type="RefSeq" id="WP_126599419.1">
    <property type="nucleotide sequence ID" value="NZ_LR134510.1"/>
</dbReference>
<keyword evidence="4" id="KW-1185">Reference proteome</keyword>
<dbReference type="InterPro" id="IPR029055">
    <property type="entry name" value="Ntn_hydrolases_N"/>
</dbReference>
<dbReference type="Pfam" id="PF13230">
    <property type="entry name" value="GATase_4"/>
    <property type="match status" value="1"/>
</dbReference>
<protein>
    <submittedName>
        <fullName evidence="3">Glutamine amidotransferase</fullName>
    </submittedName>
</protein>
<feature type="domain" description="Glutamine amidotransferase type-2" evidence="2">
    <location>
        <begin position="2"/>
        <end position="253"/>
    </location>
</feature>